<evidence type="ECO:0008006" key="4">
    <source>
        <dbReference type="Google" id="ProtNLM"/>
    </source>
</evidence>
<dbReference type="InterPro" id="IPR016186">
    <property type="entry name" value="C-type_lectin-like/link_sf"/>
</dbReference>
<dbReference type="Proteomes" id="UP000593567">
    <property type="component" value="Unassembled WGS sequence"/>
</dbReference>
<keyword evidence="3" id="KW-1185">Reference proteome</keyword>
<reference evidence="2" key="1">
    <citation type="submission" date="2020-06" db="EMBL/GenBank/DDBJ databases">
        <title>Draft genome of Bugula neritina, a colonial animal packing powerful symbionts and potential medicines.</title>
        <authorList>
            <person name="Rayko M."/>
        </authorList>
    </citation>
    <scope>NUCLEOTIDE SEQUENCE [LARGE SCALE GENOMIC DNA]</scope>
    <source>
        <strain evidence="2">Kwan_BN1</strain>
    </source>
</reference>
<evidence type="ECO:0000313" key="3">
    <source>
        <dbReference type="Proteomes" id="UP000593567"/>
    </source>
</evidence>
<feature type="chain" id="PRO_5029442811" description="C-type lectin domain-containing protein" evidence="1">
    <location>
        <begin position="27"/>
        <end position="98"/>
    </location>
</feature>
<evidence type="ECO:0000256" key="1">
    <source>
        <dbReference type="SAM" id="SignalP"/>
    </source>
</evidence>
<proteinExistence type="predicted"/>
<protein>
    <recommendedName>
        <fullName evidence="4">C-type lectin domain-containing protein</fullName>
    </recommendedName>
</protein>
<dbReference type="CDD" id="cd00037">
    <property type="entry name" value="CLECT"/>
    <property type="match status" value="1"/>
</dbReference>
<dbReference type="AlphaFoldDB" id="A0A7J7JL31"/>
<dbReference type="EMBL" id="VXIV02002305">
    <property type="protein sequence ID" value="KAF6026304.1"/>
    <property type="molecule type" value="Genomic_DNA"/>
</dbReference>
<dbReference type="InterPro" id="IPR016187">
    <property type="entry name" value="CTDL_fold"/>
</dbReference>
<sequence>MLSLHNAITALLCLTIWIVANYEVGAACPRTHRALENPINGHCIEKSGFKADWDKAKRYCMNKGGHLLTLDSFNSTMWFKNMRSQHHSEFYSITIALI</sequence>
<dbReference type="SUPFAM" id="SSF56436">
    <property type="entry name" value="C-type lectin-like"/>
    <property type="match status" value="1"/>
</dbReference>
<accession>A0A7J7JL31</accession>
<keyword evidence="1" id="KW-0732">Signal</keyword>
<gene>
    <name evidence="2" type="ORF">EB796_015391</name>
</gene>
<dbReference type="OrthoDB" id="9907545at2759"/>
<comment type="caution">
    <text evidence="2">The sequence shown here is derived from an EMBL/GenBank/DDBJ whole genome shotgun (WGS) entry which is preliminary data.</text>
</comment>
<organism evidence="2 3">
    <name type="scientific">Bugula neritina</name>
    <name type="common">Brown bryozoan</name>
    <name type="synonym">Sertularia neritina</name>
    <dbReference type="NCBI Taxonomy" id="10212"/>
    <lineage>
        <taxon>Eukaryota</taxon>
        <taxon>Metazoa</taxon>
        <taxon>Spiralia</taxon>
        <taxon>Lophotrochozoa</taxon>
        <taxon>Bryozoa</taxon>
        <taxon>Gymnolaemata</taxon>
        <taxon>Cheilostomatida</taxon>
        <taxon>Flustrina</taxon>
        <taxon>Buguloidea</taxon>
        <taxon>Bugulidae</taxon>
        <taxon>Bugula</taxon>
    </lineage>
</organism>
<name>A0A7J7JL31_BUGNE</name>
<evidence type="ECO:0000313" key="2">
    <source>
        <dbReference type="EMBL" id="KAF6026304.1"/>
    </source>
</evidence>
<dbReference type="Gene3D" id="3.10.100.10">
    <property type="entry name" value="Mannose-Binding Protein A, subunit A"/>
    <property type="match status" value="1"/>
</dbReference>
<feature type="signal peptide" evidence="1">
    <location>
        <begin position="1"/>
        <end position="26"/>
    </location>
</feature>